<organism evidence="4 5">
    <name type="scientific">Fulvivirga marina</name>
    <dbReference type="NCBI Taxonomy" id="2494733"/>
    <lineage>
        <taxon>Bacteria</taxon>
        <taxon>Pseudomonadati</taxon>
        <taxon>Bacteroidota</taxon>
        <taxon>Cytophagia</taxon>
        <taxon>Cytophagales</taxon>
        <taxon>Fulvivirgaceae</taxon>
        <taxon>Fulvivirga</taxon>
    </lineage>
</organism>
<dbReference type="InterPro" id="IPR036869">
    <property type="entry name" value="J_dom_sf"/>
</dbReference>
<accession>A0A937G0N3</accession>
<protein>
    <submittedName>
        <fullName evidence="4">DnaJ domain-containing protein</fullName>
    </submittedName>
</protein>
<keyword evidence="1" id="KW-0143">Chaperone</keyword>
<dbReference type="Gene3D" id="1.10.287.110">
    <property type="entry name" value="DnaJ domain"/>
    <property type="match status" value="1"/>
</dbReference>
<keyword evidence="2" id="KW-1133">Transmembrane helix</keyword>
<gene>
    <name evidence="4" type="ORF">JMN32_16815</name>
</gene>
<name>A0A937G0N3_9BACT</name>
<evidence type="ECO:0000313" key="5">
    <source>
        <dbReference type="Proteomes" id="UP000614216"/>
    </source>
</evidence>
<dbReference type="PROSITE" id="PS00636">
    <property type="entry name" value="DNAJ_1"/>
    <property type="match status" value="1"/>
</dbReference>
<dbReference type="AlphaFoldDB" id="A0A937G0N3"/>
<dbReference type="PANTHER" id="PTHR44360">
    <property type="entry name" value="DNAJ HOMOLOG SUBFAMILY B MEMBER 9"/>
    <property type="match status" value="1"/>
</dbReference>
<dbReference type="PROSITE" id="PS50076">
    <property type="entry name" value="DNAJ_2"/>
    <property type="match status" value="1"/>
</dbReference>
<dbReference type="RefSeq" id="WP_202857522.1">
    <property type="nucleotide sequence ID" value="NZ_JAEUGD010000058.1"/>
</dbReference>
<comment type="caution">
    <text evidence="4">The sequence shown here is derived from an EMBL/GenBank/DDBJ whole genome shotgun (WGS) entry which is preliminary data.</text>
</comment>
<dbReference type="InterPro" id="IPR018253">
    <property type="entry name" value="DnaJ_domain_CS"/>
</dbReference>
<keyword evidence="2" id="KW-0472">Membrane</keyword>
<dbReference type="InterPro" id="IPR001623">
    <property type="entry name" value="DnaJ_domain"/>
</dbReference>
<feature type="transmembrane region" description="Helical" evidence="2">
    <location>
        <begin position="240"/>
        <end position="256"/>
    </location>
</feature>
<evidence type="ECO:0000256" key="1">
    <source>
        <dbReference type="ARBA" id="ARBA00023186"/>
    </source>
</evidence>
<reference evidence="4" key="1">
    <citation type="submission" date="2021-01" db="EMBL/GenBank/DDBJ databases">
        <title>Fulvivirga kasyanovii gen. nov., sp nov., a novel member of the phylum Bacteroidetes isolated from seawater in a mussel farm.</title>
        <authorList>
            <person name="Zhao L.-H."/>
            <person name="Wang Z.-J."/>
        </authorList>
    </citation>
    <scope>NUCLEOTIDE SEQUENCE</scope>
    <source>
        <strain evidence="4">29W222</strain>
    </source>
</reference>
<dbReference type="PRINTS" id="PR00625">
    <property type="entry name" value="JDOMAIN"/>
</dbReference>
<dbReference type="Pfam" id="PF00226">
    <property type="entry name" value="DnaJ"/>
    <property type="match status" value="1"/>
</dbReference>
<dbReference type="Proteomes" id="UP000614216">
    <property type="component" value="Unassembled WGS sequence"/>
</dbReference>
<evidence type="ECO:0000256" key="2">
    <source>
        <dbReference type="SAM" id="Phobius"/>
    </source>
</evidence>
<dbReference type="SUPFAM" id="SSF46565">
    <property type="entry name" value="Chaperone J-domain"/>
    <property type="match status" value="1"/>
</dbReference>
<dbReference type="CDD" id="cd06257">
    <property type="entry name" value="DnaJ"/>
    <property type="match status" value="1"/>
</dbReference>
<dbReference type="GO" id="GO:0051087">
    <property type="term" value="F:protein-folding chaperone binding"/>
    <property type="evidence" value="ECO:0007669"/>
    <property type="project" value="TreeGrafter"/>
</dbReference>
<keyword evidence="5" id="KW-1185">Reference proteome</keyword>
<feature type="transmembrane region" description="Helical" evidence="2">
    <location>
        <begin position="108"/>
        <end position="129"/>
    </location>
</feature>
<dbReference type="GO" id="GO:0051787">
    <property type="term" value="F:misfolded protein binding"/>
    <property type="evidence" value="ECO:0007669"/>
    <property type="project" value="TreeGrafter"/>
</dbReference>
<keyword evidence="2" id="KW-0812">Transmembrane</keyword>
<dbReference type="PANTHER" id="PTHR44360:SF1">
    <property type="entry name" value="DNAJ HOMOLOG SUBFAMILY B MEMBER 9"/>
    <property type="match status" value="1"/>
</dbReference>
<proteinExistence type="predicted"/>
<dbReference type="SMART" id="SM00271">
    <property type="entry name" value="DnaJ"/>
    <property type="match status" value="1"/>
</dbReference>
<dbReference type="InterPro" id="IPR051948">
    <property type="entry name" value="Hsp70_co-chaperone_J-domain"/>
</dbReference>
<sequence>MKDYYSILQVNREASKKEIKEAYRKLALLYHPDTSSQPGTSEKFHDISEAYEVLENEEKRLQYDSLLRSIESTAHKIYKKKKRPQPHSTAEQLTKEEYDESIRPYLKYSILLSRVAFAFCMFLFLDYYLPSKTTLDIVSAVEKNYTNTSSYDLAIEVFIGNGTGLRIPDDYHDYFKAGDSVALKRTLITNTAINITKKARFATPIRAYNNIYGPKMFLVYILATCSLLGGLVNLSPHGKISFGIASAFFLLIVYILI</sequence>
<feature type="domain" description="J" evidence="3">
    <location>
        <begin position="3"/>
        <end position="67"/>
    </location>
</feature>
<dbReference type="GO" id="GO:0036503">
    <property type="term" value="P:ERAD pathway"/>
    <property type="evidence" value="ECO:0007669"/>
    <property type="project" value="TreeGrafter"/>
</dbReference>
<evidence type="ECO:0000259" key="3">
    <source>
        <dbReference type="PROSITE" id="PS50076"/>
    </source>
</evidence>
<evidence type="ECO:0000313" key="4">
    <source>
        <dbReference type="EMBL" id="MBL6447981.1"/>
    </source>
</evidence>
<feature type="transmembrane region" description="Helical" evidence="2">
    <location>
        <begin position="216"/>
        <end position="234"/>
    </location>
</feature>
<dbReference type="EMBL" id="JAEUGD010000058">
    <property type="protein sequence ID" value="MBL6447981.1"/>
    <property type="molecule type" value="Genomic_DNA"/>
</dbReference>